<reference evidence="1 2" key="1">
    <citation type="submission" date="2024-04" db="EMBL/GenBank/DDBJ databases">
        <authorList>
            <person name="Fracassetti M."/>
        </authorList>
    </citation>
    <scope>NUCLEOTIDE SEQUENCE [LARGE SCALE GENOMIC DNA]</scope>
</reference>
<accession>A0AAV2EWV9</accession>
<dbReference type="AlphaFoldDB" id="A0AAV2EWV9"/>
<evidence type="ECO:0000313" key="2">
    <source>
        <dbReference type="Proteomes" id="UP001497516"/>
    </source>
</evidence>
<organism evidence="1 2">
    <name type="scientific">Linum trigynum</name>
    <dbReference type="NCBI Taxonomy" id="586398"/>
    <lineage>
        <taxon>Eukaryota</taxon>
        <taxon>Viridiplantae</taxon>
        <taxon>Streptophyta</taxon>
        <taxon>Embryophyta</taxon>
        <taxon>Tracheophyta</taxon>
        <taxon>Spermatophyta</taxon>
        <taxon>Magnoliopsida</taxon>
        <taxon>eudicotyledons</taxon>
        <taxon>Gunneridae</taxon>
        <taxon>Pentapetalae</taxon>
        <taxon>rosids</taxon>
        <taxon>fabids</taxon>
        <taxon>Malpighiales</taxon>
        <taxon>Linaceae</taxon>
        <taxon>Linum</taxon>
    </lineage>
</organism>
<evidence type="ECO:0000313" key="1">
    <source>
        <dbReference type="EMBL" id="CAL1390232.1"/>
    </source>
</evidence>
<dbReference type="Proteomes" id="UP001497516">
    <property type="component" value="Chromosome 5"/>
</dbReference>
<name>A0AAV2EWV9_9ROSI</name>
<gene>
    <name evidence="1" type="ORF">LTRI10_LOCUS31034</name>
</gene>
<protein>
    <submittedName>
        <fullName evidence="1">Uncharacterized protein</fullName>
    </submittedName>
</protein>
<sequence length="79" mass="9058">MIFYILVCLVAQEEVIKVVFQGLKVATSKLENCQKMAKAENCIEIPTLMDYIWSLEHDLRLIQVGDEIGSFLLQRKEIG</sequence>
<keyword evidence="2" id="KW-1185">Reference proteome</keyword>
<dbReference type="EMBL" id="OZ034818">
    <property type="protein sequence ID" value="CAL1390232.1"/>
    <property type="molecule type" value="Genomic_DNA"/>
</dbReference>
<proteinExistence type="predicted"/>